<dbReference type="AlphaFoldDB" id="A0A8J9Y5R8"/>
<dbReference type="Proteomes" id="UP000838878">
    <property type="component" value="Chromosome 14"/>
</dbReference>
<dbReference type="Gene3D" id="3.15.10.30">
    <property type="entry name" value="Haemolymph juvenile hormone binding protein"/>
    <property type="match status" value="1"/>
</dbReference>
<evidence type="ECO:0000313" key="2">
    <source>
        <dbReference type="Proteomes" id="UP000838878"/>
    </source>
</evidence>
<feature type="non-terminal residue" evidence="1">
    <location>
        <position position="227"/>
    </location>
</feature>
<accession>A0A8J9Y5R8</accession>
<proteinExistence type="predicted"/>
<dbReference type="InterPro" id="IPR038606">
    <property type="entry name" value="To_sf"/>
</dbReference>
<dbReference type="GO" id="GO:0005615">
    <property type="term" value="C:extracellular space"/>
    <property type="evidence" value="ECO:0007669"/>
    <property type="project" value="TreeGrafter"/>
</dbReference>
<dbReference type="OrthoDB" id="6591956at2759"/>
<dbReference type="EMBL" id="OV170234">
    <property type="protein sequence ID" value="CAH0719904.1"/>
    <property type="molecule type" value="Genomic_DNA"/>
</dbReference>
<evidence type="ECO:0000313" key="1">
    <source>
        <dbReference type="EMBL" id="CAH0719904.1"/>
    </source>
</evidence>
<dbReference type="PANTHER" id="PTHR11008">
    <property type="entry name" value="PROTEIN TAKEOUT-LIKE PROTEIN"/>
    <property type="match status" value="1"/>
</dbReference>
<dbReference type="Pfam" id="PF06585">
    <property type="entry name" value="JHBP"/>
    <property type="match status" value="1"/>
</dbReference>
<dbReference type="PANTHER" id="PTHR11008:SF32">
    <property type="entry name" value="CIRCADIAN CLOCK-CONTROLLED PROTEIN DAYWAKE-RELATED"/>
    <property type="match status" value="1"/>
</dbReference>
<keyword evidence="2" id="KW-1185">Reference proteome</keyword>
<dbReference type="InterPro" id="IPR010562">
    <property type="entry name" value="Haemolymph_juvenile_hormone-bd"/>
</dbReference>
<organism evidence="1 2">
    <name type="scientific">Brenthis ino</name>
    <name type="common">lesser marbled fritillary</name>
    <dbReference type="NCBI Taxonomy" id="405034"/>
    <lineage>
        <taxon>Eukaryota</taxon>
        <taxon>Metazoa</taxon>
        <taxon>Ecdysozoa</taxon>
        <taxon>Arthropoda</taxon>
        <taxon>Hexapoda</taxon>
        <taxon>Insecta</taxon>
        <taxon>Pterygota</taxon>
        <taxon>Neoptera</taxon>
        <taxon>Endopterygota</taxon>
        <taxon>Lepidoptera</taxon>
        <taxon>Glossata</taxon>
        <taxon>Ditrysia</taxon>
        <taxon>Papilionoidea</taxon>
        <taxon>Nymphalidae</taxon>
        <taxon>Heliconiinae</taxon>
        <taxon>Argynnini</taxon>
        <taxon>Brenthis</taxon>
    </lineage>
</organism>
<dbReference type="SMART" id="SM00700">
    <property type="entry name" value="JHBP"/>
    <property type="match status" value="1"/>
</dbReference>
<sequence>MYSFFKFQKVSFIKPCKADDNACLLSSSQGAVPYMAAGIPELGIPPSDPLYINEVRSDDRNLKLGFRNVKVVGISKAKIISISRDVKEHTIKLVIETPLSGTGQYDLDGHILILHATGNGDFDISTEKAIINIVCRLKTIEKGGKKYWKITGYDYNYDLVKKVYIKLHNLFGGDEKKAKPFHELLDRSWKEIVYEIGGPMLKDMAAQFLEHVKKFLLVVPVNEIEIV</sequence>
<name>A0A8J9Y5R8_9NEOP</name>
<reference evidence="1" key="1">
    <citation type="submission" date="2021-12" db="EMBL/GenBank/DDBJ databases">
        <authorList>
            <person name="Martin H S."/>
        </authorList>
    </citation>
    <scope>NUCLEOTIDE SEQUENCE</scope>
</reference>
<gene>
    <name evidence="1" type="ORF">BINO364_LOCUS6195</name>
</gene>
<protein>
    <submittedName>
        <fullName evidence="1">Uncharacterized protein</fullName>
    </submittedName>
</protein>